<dbReference type="InterPro" id="IPR006768">
    <property type="entry name" value="Cwf19-like_C_dom-1"/>
</dbReference>
<feature type="region of interest" description="Disordered" evidence="5">
    <location>
        <begin position="430"/>
        <end position="456"/>
    </location>
</feature>
<feature type="domain" description="CCHC-type" evidence="6">
    <location>
        <begin position="463"/>
        <end position="476"/>
    </location>
</feature>
<dbReference type="STRING" id="1344416.A0A139ADN2"/>
<feature type="compositionally biased region" description="Polar residues" evidence="5">
    <location>
        <begin position="337"/>
        <end position="354"/>
    </location>
</feature>
<feature type="domain" description="CCHC-type" evidence="6">
    <location>
        <begin position="413"/>
        <end position="427"/>
    </location>
</feature>
<dbReference type="InterPro" id="IPR025829">
    <property type="entry name" value="Zn_knuckle_CX2CX3GHX4C"/>
</dbReference>
<evidence type="ECO:0000256" key="5">
    <source>
        <dbReference type="SAM" id="MobiDB-lite"/>
    </source>
</evidence>
<name>A0A139ADN2_GONPJ</name>
<organism evidence="7 8">
    <name type="scientific">Gonapodya prolifera (strain JEL478)</name>
    <name type="common">Monoblepharis prolifera</name>
    <dbReference type="NCBI Taxonomy" id="1344416"/>
    <lineage>
        <taxon>Eukaryota</taxon>
        <taxon>Fungi</taxon>
        <taxon>Fungi incertae sedis</taxon>
        <taxon>Chytridiomycota</taxon>
        <taxon>Chytridiomycota incertae sedis</taxon>
        <taxon>Monoblepharidomycetes</taxon>
        <taxon>Monoblepharidales</taxon>
        <taxon>Gonapodyaceae</taxon>
        <taxon>Gonapodya</taxon>
    </lineage>
</organism>
<feature type="compositionally biased region" description="Basic and acidic residues" evidence="5">
    <location>
        <begin position="741"/>
        <end position="757"/>
    </location>
</feature>
<dbReference type="InterPro" id="IPR040194">
    <property type="entry name" value="Cwf19-like"/>
</dbReference>
<dbReference type="PANTHER" id="PTHR12072:SF4">
    <property type="entry name" value="CWF19-LIKE PROTEIN 1"/>
    <property type="match status" value="1"/>
</dbReference>
<feature type="region of interest" description="Disordered" evidence="5">
    <location>
        <begin position="679"/>
        <end position="705"/>
    </location>
</feature>
<dbReference type="GO" id="GO:0008270">
    <property type="term" value="F:zinc ion binding"/>
    <property type="evidence" value="ECO:0007669"/>
    <property type="project" value="UniProtKB-KW"/>
</dbReference>
<dbReference type="GO" id="GO:0000398">
    <property type="term" value="P:mRNA splicing, via spliceosome"/>
    <property type="evidence" value="ECO:0007669"/>
    <property type="project" value="TreeGrafter"/>
</dbReference>
<keyword evidence="1" id="KW-0479">Metal-binding</keyword>
<dbReference type="PROSITE" id="PS50158">
    <property type="entry name" value="ZF_CCHC"/>
    <property type="match status" value="2"/>
</dbReference>
<dbReference type="PANTHER" id="PTHR12072">
    <property type="entry name" value="CWF19, CELL CYCLE CONTROL PROTEIN"/>
    <property type="match status" value="1"/>
</dbReference>
<reference evidence="7 8" key="1">
    <citation type="journal article" date="2015" name="Genome Biol. Evol.">
        <title>Phylogenomic analyses indicate that early fungi evolved digesting cell walls of algal ancestors of land plants.</title>
        <authorList>
            <person name="Chang Y."/>
            <person name="Wang S."/>
            <person name="Sekimoto S."/>
            <person name="Aerts A.L."/>
            <person name="Choi C."/>
            <person name="Clum A."/>
            <person name="LaButti K.M."/>
            <person name="Lindquist E.A."/>
            <person name="Yee Ngan C."/>
            <person name="Ohm R.A."/>
            <person name="Salamov A.A."/>
            <person name="Grigoriev I.V."/>
            <person name="Spatafora J.W."/>
            <person name="Berbee M.L."/>
        </authorList>
    </citation>
    <scope>NUCLEOTIDE SEQUENCE [LARGE SCALE GENOMIC DNA]</scope>
    <source>
        <strain evidence="7 8">JEL478</strain>
    </source>
</reference>
<dbReference type="InterPro" id="IPR036875">
    <property type="entry name" value="Znf_CCHC_sf"/>
</dbReference>
<dbReference type="OMA" id="HICLADY"/>
<evidence type="ECO:0000256" key="2">
    <source>
        <dbReference type="ARBA" id="ARBA00022771"/>
    </source>
</evidence>
<evidence type="ECO:0000256" key="1">
    <source>
        <dbReference type="ARBA" id="ARBA00022723"/>
    </source>
</evidence>
<keyword evidence="3" id="KW-0862">Zinc</keyword>
<dbReference type="OrthoDB" id="444325at2759"/>
<dbReference type="EMBL" id="KQ965766">
    <property type="protein sequence ID" value="KXS14769.1"/>
    <property type="molecule type" value="Genomic_DNA"/>
</dbReference>
<proteinExistence type="predicted"/>
<dbReference type="InterPro" id="IPR001878">
    <property type="entry name" value="Znf_CCHC"/>
</dbReference>
<protein>
    <recommendedName>
        <fullName evidence="6">CCHC-type domain-containing protein</fullName>
    </recommendedName>
</protein>
<dbReference type="SUPFAM" id="SSF57756">
    <property type="entry name" value="Retrovirus zinc finger-like domains"/>
    <property type="match status" value="2"/>
</dbReference>
<keyword evidence="2 4" id="KW-0863">Zinc-finger</keyword>
<dbReference type="GO" id="GO:0071014">
    <property type="term" value="C:post-mRNA release spliceosomal complex"/>
    <property type="evidence" value="ECO:0007669"/>
    <property type="project" value="TreeGrafter"/>
</dbReference>
<dbReference type="Proteomes" id="UP000070544">
    <property type="component" value="Unassembled WGS sequence"/>
</dbReference>
<keyword evidence="8" id="KW-1185">Reference proteome</keyword>
<dbReference type="Gene3D" id="4.10.60.10">
    <property type="entry name" value="Zinc finger, CCHC-type"/>
    <property type="match status" value="2"/>
</dbReference>
<dbReference type="Pfam" id="PF04677">
    <property type="entry name" value="CwfJ_C_1"/>
    <property type="match status" value="1"/>
</dbReference>
<accession>A0A139ADN2</accession>
<evidence type="ECO:0000313" key="8">
    <source>
        <dbReference type="Proteomes" id="UP000070544"/>
    </source>
</evidence>
<feature type="region of interest" description="Disordered" evidence="5">
    <location>
        <begin position="730"/>
        <end position="757"/>
    </location>
</feature>
<feature type="compositionally biased region" description="Polar residues" evidence="5">
    <location>
        <begin position="681"/>
        <end position="690"/>
    </location>
</feature>
<feature type="non-terminal residue" evidence="7">
    <location>
        <position position="1"/>
    </location>
</feature>
<dbReference type="GO" id="GO:0003676">
    <property type="term" value="F:nucleic acid binding"/>
    <property type="evidence" value="ECO:0007669"/>
    <property type="project" value="InterPro"/>
</dbReference>
<dbReference type="AlphaFoldDB" id="A0A139ADN2"/>
<evidence type="ECO:0000256" key="4">
    <source>
        <dbReference type="PROSITE-ProRule" id="PRU00047"/>
    </source>
</evidence>
<feature type="region of interest" description="Disordered" evidence="5">
    <location>
        <begin position="332"/>
        <end position="406"/>
    </location>
</feature>
<gene>
    <name evidence="7" type="ORF">M427DRAFT_57181</name>
</gene>
<evidence type="ECO:0000313" key="7">
    <source>
        <dbReference type="EMBL" id="KXS14769.1"/>
    </source>
</evidence>
<dbReference type="CDD" id="cd07380">
    <property type="entry name" value="MPP_CWF19_N"/>
    <property type="match status" value="1"/>
</dbReference>
<evidence type="ECO:0000259" key="6">
    <source>
        <dbReference type="PROSITE" id="PS50158"/>
    </source>
</evidence>
<evidence type="ECO:0000256" key="3">
    <source>
        <dbReference type="ARBA" id="ARBA00022833"/>
    </source>
</evidence>
<dbReference type="GO" id="GO:0061632">
    <property type="term" value="F:RNA lariat debranching enzyme activator activity"/>
    <property type="evidence" value="ECO:0007669"/>
    <property type="project" value="TreeGrafter"/>
</dbReference>
<sequence length="757" mass="81337">MSDTKPVKVLVTGPVDGAIRTFLTKLKTINSKHGPFDLVLSVGDFFAWTDPLRSSQETGKGNDGASSIMAQDRDEDELTALLDGSLKVPAPTYIFAASRQLPERVRALPGLQAAGGTEGEVCENLFLLGTQGLLKTTQGVKVAYLGGMPPTEELNGAAGKGGAAAAEMDDPIDTATSNSDLRFSPSDIAALHSTLAPHLPKDTSTPTPTYTASDPSAGIDILLTFAIPRGVTVLSPSAASHKNLPHLRTFSTVADVAKSVRPRYHFAAAPLDQHRDTFWEREPYPAGQGATWHTRFIILAAVPTPAAQHKARWFYAANVTPLPRMDNATLAAKPANASPNPYTLASSTSVSTMPANKEGQAPPVKGGKRQRDPWEDFDVPDEGAGGGNYFFSATDTQPRKRQANGPPPARYVCRICNEPGHWIQDCPHKAERDAQRNGGGGGGEDQDAKRGRKGGPPPDTYVCRLCGEQGHWIKDCVMAGLSASTNHGKPRKDKRQQEPADCWFCLSTPTLLTHLLVSISSECYLTIPRGSLVNGGHYLAVTVGHYPSHNHLVQNAGVSEMESQAARTQVDAYLRGVRAMEAERGNGVVVFEAFAGGGGTQGGAESKRVQHYHVQCVSIPGSRVAGVDEFIRDSAAAVHLTEEPDLPGDVTQSYLRFQLPASPDDLTGTPRQLILVRHSSTETAQDTSSDAPFLPPRPGRTNPTAVPIQFPHICLADYLDVNDRSDWKKCVGSEEEETKEAEDVKSRWEKWEGGTEG</sequence>
<dbReference type="Pfam" id="PF13696">
    <property type="entry name" value="zf-CCHC_2"/>
    <property type="match status" value="2"/>
</dbReference>
<dbReference type="SMART" id="SM00343">
    <property type="entry name" value="ZnF_C2HC"/>
    <property type="match status" value="2"/>
</dbReference>